<reference evidence="2 3" key="1">
    <citation type="submission" date="2017-03" db="EMBL/GenBank/DDBJ databases">
        <title>Genome Survey of Euroglyphus maynei.</title>
        <authorList>
            <person name="Arlian L.G."/>
            <person name="Morgan M.S."/>
            <person name="Rider S.D."/>
        </authorList>
    </citation>
    <scope>NUCLEOTIDE SEQUENCE [LARGE SCALE GENOMIC DNA]</scope>
    <source>
        <strain evidence="2">Arlian Lab</strain>
        <tissue evidence="2">Whole body</tissue>
    </source>
</reference>
<protein>
    <submittedName>
        <fullName evidence="2">Uncharacterized protein</fullName>
    </submittedName>
</protein>
<feature type="signal peptide" evidence="1">
    <location>
        <begin position="1"/>
        <end position="24"/>
    </location>
</feature>
<name>A0A1Y3BHA2_EURMA</name>
<organism evidence="2 3">
    <name type="scientific">Euroglyphus maynei</name>
    <name type="common">Mayne's house dust mite</name>
    <dbReference type="NCBI Taxonomy" id="6958"/>
    <lineage>
        <taxon>Eukaryota</taxon>
        <taxon>Metazoa</taxon>
        <taxon>Ecdysozoa</taxon>
        <taxon>Arthropoda</taxon>
        <taxon>Chelicerata</taxon>
        <taxon>Arachnida</taxon>
        <taxon>Acari</taxon>
        <taxon>Acariformes</taxon>
        <taxon>Sarcoptiformes</taxon>
        <taxon>Astigmata</taxon>
        <taxon>Psoroptidia</taxon>
        <taxon>Analgoidea</taxon>
        <taxon>Pyroglyphidae</taxon>
        <taxon>Pyroglyphinae</taxon>
        <taxon>Euroglyphus</taxon>
    </lineage>
</organism>
<evidence type="ECO:0000256" key="1">
    <source>
        <dbReference type="SAM" id="SignalP"/>
    </source>
</evidence>
<keyword evidence="3" id="KW-1185">Reference proteome</keyword>
<gene>
    <name evidence="2" type="ORF">BLA29_003253</name>
</gene>
<dbReference type="Proteomes" id="UP000194236">
    <property type="component" value="Unassembled WGS sequence"/>
</dbReference>
<evidence type="ECO:0000313" key="2">
    <source>
        <dbReference type="EMBL" id="OTF79527.1"/>
    </source>
</evidence>
<dbReference type="AlphaFoldDB" id="A0A1Y3BHA2"/>
<comment type="caution">
    <text evidence="2">The sequence shown here is derived from an EMBL/GenBank/DDBJ whole genome shotgun (WGS) entry which is preliminary data.</text>
</comment>
<accession>A0A1Y3BHA2</accession>
<dbReference type="OrthoDB" id="6510403at2759"/>
<sequence length="220" mass="25461">MLTSSSSLIILAVVFTLIDPKITCDNNILLECLQFSPSTIHYCGHSLPMMNGWIVHKTDDLIDVMSHDPDNLIDYVLFLEENSAKFLLNYPHYSHNDESIDITDVFCLHFDYIFSDHCEQGYQCLINATFTDQRFDIDPNITIEYNDSSNNGWRQMYMEFNIAHQWFLISIMNKPLLTINGQIHRKPMENLGLNMGAYIALKMIKVSNGKCPRRIDPRSE</sequence>
<proteinExistence type="predicted"/>
<dbReference type="EMBL" id="MUJZ01022659">
    <property type="protein sequence ID" value="OTF79527.1"/>
    <property type="molecule type" value="Genomic_DNA"/>
</dbReference>
<keyword evidence="1" id="KW-0732">Signal</keyword>
<evidence type="ECO:0000313" key="3">
    <source>
        <dbReference type="Proteomes" id="UP000194236"/>
    </source>
</evidence>
<feature type="chain" id="PRO_5012915058" evidence="1">
    <location>
        <begin position="25"/>
        <end position="220"/>
    </location>
</feature>